<keyword evidence="2" id="KW-1185">Reference proteome</keyword>
<evidence type="ECO:0000313" key="1">
    <source>
        <dbReference type="EMBL" id="KAE9526953.1"/>
    </source>
</evidence>
<evidence type="ECO:0000313" key="2">
    <source>
        <dbReference type="Proteomes" id="UP000475862"/>
    </source>
</evidence>
<protein>
    <submittedName>
        <fullName evidence="1">Uncharacterized protein</fullName>
    </submittedName>
</protein>
<gene>
    <name evidence="1" type="ORF">AGLY_013601</name>
</gene>
<organism evidence="1 2">
    <name type="scientific">Aphis glycines</name>
    <name type="common">Soybean aphid</name>
    <dbReference type="NCBI Taxonomy" id="307491"/>
    <lineage>
        <taxon>Eukaryota</taxon>
        <taxon>Metazoa</taxon>
        <taxon>Ecdysozoa</taxon>
        <taxon>Arthropoda</taxon>
        <taxon>Hexapoda</taxon>
        <taxon>Insecta</taxon>
        <taxon>Pterygota</taxon>
        <taxon>Neoptera</taxon>
        <taxon>Paraneoptera</taxon>
        <taxon>Hemiptera</taxon>
        <taxon>Sternorrhyncha</taxon>
        <taxon>Aphidomorpha</taxon>
        <taxon>Aphidoidea</taxon>
        <taxon>Aphididae</taxon>
        <taxon>Aphidini</taxon>
        <taxon>Aphis</taxon>
        <taxon>Aphis</taxon>
    </lineage>
</organism>
<reference evidence="1 2" key="1">
    <citation type="submission" date="2019-08" db="EMBL/GenBank/DDBJ databases">
        <title>The genome of the soybean aphid Biotype 1, its phylome, world population structure and adaptation to the North American continent.</title>
        <authorList>
            <person name="Giordano R."/>
            <person name="Donthu R.K."/>
            <person name="Hernandez A.G."/>
            <person name="Wright C.L."/>
            <person name="Zimin A.V."/>
        </authorList>
    </citation>
    <scope>NUCLEOTIDE SEQUENCE [LARGE SCALE GENOMIC DNA]</scope>
    <source>
        <tissue evidence="1">Whole aphids</tissue>
    </source>
</reference>
<accession>A0A6G0T7M8</accession>
<dbReference type="EMBL" id="VYZN01000054">
    <property type="protein sequence ID" value="KAE9526953.1"/>
    <property type="molecule type" value="Genomic_DNA"/>
</dbReference>
<proteinExistence type="predicted"/>
<dbReference type="AlphaFoldDB" id="A0A6G0T7M8"/>
<name>A0A6G0T7M8_APHGL</name>
<sequence length="183" mass="21913">MFSNNSFHVPKIIHDCTPLAMENREECYNRVQYWYEVLLSRIVYILYKYEQKANCYPLKGRGKYYAIKRLQTLFLLIKTQVICPLTIEALHTTVTDFFYYLKYISSDTDLKTQIFLILLRFSKIKLGYLSNKSNRVYIFRIFRVSIIIVQKSNILQSRTNDWYAAGRTAELHYSRILHRHSVL</sequence>
<dbReference type="Proteomes" id="UP000475862">
    <property type="component" value="Unassembled WGS sequence"/>
</dbReference>
<comment type="caution">
    <text evidence="1">The sequence shown here is derived from an EMBL/GenBank/DDBJ whole genome shotgun (WGS) entry which is preliminary data.</text>
</comment>